<dbReference type="STRING" id="133385.A0A2T9YW28"/>
<evidence type="ECO:0000256" key="1">
    <source>
        <dbReference type="SAM" id="SignalP"/>
    </source>
</evidence>
<organism evidence="2 3">
    <name type="scientific">Smittium simulii</name>
    <dbReference type="NCBI Taxonomy" id="133385"/>
    <lineage>
        <taxon>Eukaryota</taxon>
        <taxon>Fungi</taxon>
        <taxon>Fungi incertae sedis</taxon>
        <taxon>Zoopagomycota</taxon>
        <taxon>Kickxellomycotina</taxon>
        <taxon>Harpellomycetes</taxon>
        <taxon>Harpellales</taxon>
        <taxon>Legeriomycetaceae</taxon>
        <taxon>Smittium</taxon>
    </lineage>
</organism>
<gene>
    <name evidence="2" type="ORF">BB561_001100</name>
</gene>
<feature type="signal peptide" evidence="1">
    <location>
        <begin position="1"/>
        <end position="18"/>
    </location>
</feature>
<sequence>MTKGQLLYLLIVMSCIFASQIVNRLDQKAAIYDKNSLDSVNGKKIEGQEGENEGLIARKHRITNSYIIKRDFDDINELEKETILKERVQSCSDDFENRKSSQFHLFRELNSTVNADSEYSLKNYFKIGELFGRYSSDKDNTIECISNIFKQYKSISYIRPEFVEVFYAKLNTLQNTRLNYVNQIDSIFSNYSESKFNANQDYRERFQEIMRLLYIAHNS</sequence>
<dbReference type="EMBL" id="MBFR01000029">
    <property type="protein sequence ID" value="PVU96550.1"/>
    <property type="molecule type" value="Genomic_DNA"/>
</dbReference>
<keyword evidence="3" id="KW-1185">Reference proteome</keyword>
<proteinExistence type="predicted"/>
<dbReference type="Proteomes" id="UP000245383">
    <property type="component" value="Unassembled WGS sequence"/>
</dbReference>
<accession>A0A2T9YW28</accession>
<reference evidence="2 3" key="1">
    <citation type="journal article" date="2018" name="MBio">
        <title>Comparative Genomics Reveals the Core Gene Toolbox for the Fungus-Insect Symbiosis.</title>
        <authorList>
            <person name="Wang Y."/>
            <person name="Stata M."/>
            <person name="Wang W."/>
            <person name="Stajich J.E."/>
            <person name="White M.M."/>
            <person name="Moncalvo J.M."/>
        </authorList>
    </citation>
    <scope>NUCLEOTIDE SEQUENCE [LARGE SCALE GENOMIC DNA]</scope>
    <source>
        <strain evidence="2 3">SWE-8-4</strain>
    </source>
</reference>
<keyword evidence="1" id="KW-0732">Signal</keyword>
<protein>
    <submittedName>
        <fullName evidence="2">Uncharacterized protein</fullName>
    </submittedName>
</protein>
<evidence type="ECO:0000313" key="2">
    <source>
        <dbReference type="EMBL" id="PVU96550.1"/>
    </source>
</evidence>
<comment type="caution">
    <text evidence="2">The sequence shown here is derived from an EMBL/GenBank/DDBJ whole genome shotgun (WGS) entry which is preliminary data.</text>
</comment>
<dbReference type="AlphaFoldDB" id="A0A2T9YW28"/>
<name>A0A2T9YW28_9FUNG</name>
<dbReference type="PROSITE" id="PS51257">
    <property type="entry name" value="PROKAR_LIPOPROTEIN"/>
    <property type="match status" value="1"/>
</dbReference>
<evidence type="ECO:0000313" key="3">
    <source>
        <dbReference type="Proteomes" id="UP000245383"/>
    </source>
</evidence>
<feature type="chain" id="PRO_5015657523" evidence="1">
    <location>
        <begin position="19"/>
        <end position="219"/>
    </location>
</feature>